<dbReference type="Pfam" id="PF13716">
    <property type="entry name" value="CRAL_TRIO_2"/>
    <property type="match status" value="1"/>
</dbReference>
<dbReference type="InterPro" id="IPR036865">
    <property type="entry name" value="CRAL-TRIO_dom_sf"/>
</dbReference>
<dbReference type="InterPro" id="IPR023152">
    <property type="entry name" value="RasGAP_CS"/>
</dbReference>
<reference evidence="4" key="1">
    <citation type="submission" date="2020-04" db="EMBL/GenBank/DDBJ databases">
        <title>Analysis of mating type loci in Filobasidium floriforme.</title>
        <authorList>
            <person name="Nowrousian M."/>
        </authorList>
    </citation>
    <scope>NUCLEOTIDE SEQUENCE</scope>
    <source>
        <strain evidence="4">CBS 6242</strain>
    </source>
</reference>
<dbReference type="Gene3D" id="1.10.506.10">
    <property type="entry name" value="GTPase Activation - p120gap, domain 1"/>
    <property type="match status" value="2"/>
</dbReference>
<dbReference type="PANTHER" id="PTHR10194">
    <property type="entry name" value="RAS GTPASE-ACTIVATING PROTEINS"/>
    <property type="match status" value="1"/>
</dbReference>
<name>A0A8K0JQ31_9TREE</name>
<dbReference type="SUPFAM" id="SSF48371">
    <property type="entry name" value="ARM repeat"/>
    <property type="match status" value="2"/>
</dbReference>
<dbReference type="Pfam" id="PF00616">
    <property type="entry name" value="RasGAP"/>
    <property type="match status" value="1"/>
</dbReference>
<feature type="domain" description="Ras-GAP" evidence="3">
    <location>
        <begin position="1202"/>
        <end position="1374"/>
    </location>
</feature>
<feature type="compositionally biased region" description="Basic residues" evidence="2">
    <location>
        <begin position="1"/>
        <end position="11"/>
    </location>
</feature>
<dbReference type="InterPro" id="IPR016024">
    <property type="entry name" value="ARM-type_fold"/>
</dbReference>
<dbReference type="GO" id="GO:0005096">
    <property type="term" value="F:GTPase activator activity"/>
    <property type="evidence" value="ECO:0007669"/>
    <property type="project" value="UniProtKB-KW"/>
</dbReference>
<feature type="region of interest" description="Disordered" evidence="2">
    <location>
        <begin position="1"/>
        <end position="34"/>
    </location>
</feature>
<keyword evidence="1" id="KW-0343">GTPase activation</keyword>
<dbReference type="Proteomes" id="UP000812966">
    <property type="component" value="Unassembled WGS sequence"/>
</dbReference>
<evidence type="ECO:0000259" key="3">
    <source>
        <dbReference type="PROSITE" id="PS50018"/>
    </source>
</evidence>
<dbReference type="SUPFAM" id="SSF48350">
    <property type="entry name" value="GTPase activation domain, GAP"/>
    <property type="match status" value="1"/>
</dbReference>
<dbReference type="InterPro" id="IPR039360">
    <property type="entry name" value="Ras_GTPase"/>
</dbReference>
<accession>A0A8K0JQ31</accession>
<sequence>MDSYWRHHHQLGLRTSPPESDPNEEGFQKPWANPPGIEEPLAKFILSVMILLMRMTTYEVSNVVASSPGYTGPPAGSYMTKGESNHPSVGRSIIRYLHAGHGGSDMDLGFRYRGPHDMRNLESGPSTFAGGETGSMMKDNTSTILSDPSFQRGHKRNVSTDSTGAYSVGNSPASGLLYEIARTVGKVIYFLSSASWPVIFARIRNRVLYLSAAAEEHPDAIELRLLDWCNLDQARLVLLMREFTTHFLHMKRSAQPAVAHAIESIIMNWVESRPSEFVNLLKNGRRLDGGAEVLFDQVHNLATLPENTKRLRAFRPAKMALLIVCPDILSKALHGETTGSTMTKKTTYLEVLRKNLRSSVVEDAVLQAYINACRAGSVIPLSLTGTGLQELVGDIMRELKDGLYGNAQISEQREDNLLIDGFAGLYLVKPPFCQNAVPALITDASTPKIRRVLATACTILEMESSCNPQRKSAQQLREMVAPTLRTWLKSSARTLVSAQGSSDNTVMRGYIGRPETQSHREATAIVQSILALYAIEPTWAIEKAAPVPRLGRSGPNGLSGDLSYDHRFGIDVNEDSLPALMAVLSSLNPKAVSDGYRDGLASALRAIQTHLIALEYDTTLNIGLKRTMNRMNAALLRDAALRCIDIMLAFPVRSGIQVAVSDVIAQAELSLRVWKEISLICGPSANMAEAFNALALADVTLIAYLISNEHEEVERTLRAIVYLGDLRSEAFPDLDRLSGIMEHDMMLWFQFMADFSEVIKQERLSEEIRSEQQKRIRSTLRLHTVQCSTAHVLWDIQYCRYDRLSSNIIQGASPTAIHIGSEAIPDSMSSTPSHALFQNLTLFLAAFSGAPQSQDSPKSRFGTELSTLLRKWETALDAASLPVFFETITDLTVSDSPVVRYTSVQVGSEVAMPYLRLMIMQLSNLMQHSISNGIVERNDAFDMFVDNCTAILKGLQERPREQASDALRKTPELPRLIFMLAHYADEMSGAIADRCRSRIVSQLADGVDCSTFNNVSKASLLLIIESWMEAQVTDGISEQRKPYASHVRGKSANDSDHLKALVRLSDRCTFDAESVRDSRMTPAQLFASHMDFFTRHALRVSQANSVESTLQHALLRQTISNLMVNNADFAIRIVSPKLLLPEADIRTLYIAGAVDVLEHSNVDLVLNPGKTEGEETKPFTKLLLQRDLRLVKALVQICSVNESDVLSMAIFRIWEREGSLLLLIKGMLTEEVRMTDSQAQLFRTNSVTTRIVAFYIRTVAFNYFRGLLHPLMDRLRSSELDSSPATIGALSQMVIDDLIRTMDVPAPVRQVLGLVSAAAMTKFPEARSQAVASFLILRVLCPAIISPERLDLQVPVEHRRTLVQVSKVIINVANNQFFASKEMQLSSLNDLVGKNVVPIAQAMTELGSQTPLLNTQSGLDEDVHVTRSTDPLAIDADESYLRYYMTRNETRLALAKNPNVENFIPLIELLRRTSAASGNRITAYEELSRRRGVRHAKASSWFYEGTPSTTGCRLFYFCAGEEDIVYDEAFLKHVLRSLADVHTWELVIDLTGFQDQPPAMFVERLFAVCPTAVLEGLKTVALFQPNFSSFPTLKSIFILLTCSGLISEAKVVAVASPSQLMTHIPYSHLDLPATSVAVSEIPAQHVYYDIFFEIEDARQIPILGYYKDGFVVLQSRVKQELLDGMTSELTEVYRIEDVNDHVLSKISGPGASPLLKVIKDARRNFSKTSRPRRRFKAQEPQRLTTSVVVLCAALYSLISSDDVDCRVAALGLLRAANECFAFGLSARSLRLDDPPVDHVLRIGIELAKYLPHMSVEMAEELIRLLSHVPPEHRTEFVTLTSAWLGSSISRSLTDGELHAERLKMTRTLTKALVSLMAQDSDDFSWVDPLFQQLGDRSHPDVQEIVLETMISQAVELGRNYTAVGKVARALDICNADGLTIRLATTLRKEITSTSHNPAATLNNHSNWKKISCLVEILRVRLLKPSTLADIATAVPDIVFTLLMTAGLGAPEVRVTVQGLLSAIVRDMVAMSPRDDNDKNRKRLTFLAQFQGLALLQKSDGTGGNTKKRMEMHMETLQRVKQFWTLAIEVLEWCAPSHDALNQWMSRLSGLLSSTCFQRNDAVQHRALIAFGVFSSAVSPGEIEDDLLYQLIVAAQNAIAISDSEEIVVSLVRCLSLVVNGVSRDSPYATGANSLWWLGITLLQTSKQSFRLAALELCQAILDQAYLRNARNQHRTYEMLFEKRTTGYSHLDLATGVNFDNETNWGFSTVALLYPGLRDDVCKDRTHKLLSDLLKLTLAENPSSPLVTGAALPLYVALYTGAPTEASRRALWAETLHVHGSKNKTMPSLLSMLDIPDNSTAVLLVSFLFAMLKASENNEDERMVLSETLADAANQLPEVVLMLFGHWQPTLLALLSTENARILRAVTSVLALGSLRRDIYHHQDGVRTASRLSVDTNSEGGMEALREMGMISVENLSLSSASSERTIVLRTLAAQAIGHLTTSEQTW</sequence>
<dbReference type="PROSITE" id="PS00509">
    <property type="entry name" value="RAS_GTPASE_ACTIV_1"/>
    <property type="match status" value="1"/>
</dbReference>
<dbReference type="EMBL" id="JABELV010000029">
    <property type="protein sequence ID" value="KAG7562603.1"/>
    <property type="molecule type" value="Genomic_DNA"/>
</dbReference>
<dbReference type="InterPro" id="IPR008936">
    <property type="entry name" value="Rho_GTPase_activation_prot"/>
</dbReference>
<dbReference type="InterPro" id="IPR001251">
    <property type="entry name" value="CRAL-TRIO_dom"/>
</dbReference>
<organism evidence="4 5">
    <name type="scientific">Filobasidium floriforme</name>
    <dbReference type="NCBI Taxonomy" id="5210"/>
    <lineage>
        <taxon>Eukaryota</taxon>
        <taxon>Fungi</taxon>
        <taxon>Dikarya</taxon>
        <taxon>Basidiomycota</taxon>
        <taxon>Agaricomycotina</taxon>
        <taxon>Tremellomycetes</taxon>
        <taxon>Filobasidiales</taxon>
        <taxon>Filobasidiaceae</taxon>
        <taxon>Filobasidium</taxon>
    </lineage>
</organism>
<evidence type="ECO:0000313" key="5">
    <source>
        <dbReference type="Proteomes" id="UP000812966"/>
    </source>
</evidence>
<evidence type="ECO:0000256" key="1">
    <source>
        <dbReference type="ARBA" id="ARBA00022468"/>
    </source>
</evidence>
<gene>
    <name evidence="4" type="ORF">FFLO_01976</name>
</gene>
<dbReference type="SMART" id="SM00323">
    <property type="entry name" value="RasGAP"/>
    <property type="match status" value="1"/>
</dbReference>
<dbReference type="Gene3D" id="3.40.525.10">
    <property type="entry name" value="CRAL-TRIO lipid binding domain"/>
    <property type="match status" value="1"/>
</dbReference>
<dbReference type="InterPro" id="IPR001936">
    <property type="entry name" value="RasGAP_dom"/>
</dbReference>
<protein>
    <recommendedName>
        <fullName evidence="3">Ras-GAP domain-containing protein</fullName>
    </recommendedName>
</protein>
<evidence type="ECO:0000313" key="4">
    <source>
        <dbReference type="EMBL" id="KAG7562603.1"/>
    </source>
</evidence>
<evidence type="ECO:0000256" key="2">
    <source>
        <dbReference type="SAM" id="MobiDB-lite"/>
    </source>
</evidence>
<dbReference type="PROSITE" id="PS50018">
    <property type="entry name" value="RAS_GTPASE_ACTIV_2"/>
    <property type="match status" value="1"/>
</dbReference>
<proteinExistence type="predicted"/>
<keyword evidence="5" id="KW-1185">Reference proteome</keyword>
<comment type="caution">
    <text evidence="4">The sequence shown here is derived from an EMBL/GenBank/DDBJ whole genome shotgun (WGS) entry which is preliminary data.</text>
</comment>